<dbReference type="InterPro" id="IPR037066">
    <property type="entry name" value="Plug_dom_sf"/>
</dbReference>
<feature type="chain" id="PRO_5046583788" evidence="5">
    <location>
        <begin position="32"/>
        <end position="1005"/>
    </location>
</feature>
<dbReference type="InterPro" id="IPR000531">
    <property type="entry name" value="Beta-barrel_TonB"/>
</dbReference>
<dbReference type="InterPro" id="IPR036942">
    <property type="entry name" value="Beta-barrel_TonB_sf"/>
</dbReference>
<reference evidence="8 9" key="2">
    <citation type="submission" date="2021-08" db="EMBL/GenBank/DDBJ databases">
        <title>Rheinheimera aquimaris sp. nov., isolated from seawater of the East Sea in Korea.</title>
        <authorList>
            <person name="Kim K.H."/>
            <person name="Wenting R."/>
            <person name="Kim K.R."/>
            <person name="Jeon C.O."/>
        </authorList>
    </citation>
    <scope>NUCLEOTIDE SEQUENCE [LARGE SCALE GENOMIC DNA]</scope>
    <source>
        <strain evidence="8 9">MA-13</strain>
    </source>
</reference>
<keyword evidence="4" id="KW-0798">TonB box</keyword>
<dbReference type="Proteomes" id="UP000663814">
    <property type="component" value="Unassembled WGS sequence"/>
</dbReference>
<dbReference type="Gene3D" id="2.40.170.20">
    <property type="entry name" value="TonB-dependent receptor, beta-barrel domain"/>
    <property type="match status" value="1"/>
</dbReference>
<keyword evidence="5" id="KW-0732">Signal</keyword>
<evidence type="ECO:0000259" key="6">
    <source>
        <dbReference type="Pfam" id="PF00593"/>
    </source>
</evidence>
<name>A0ABS7XEU7_9GAMM</name>
<dbReference type="Gene3D" id="2.170.130.10">
    <property type="entry name" value="TonB-dependent receptor, plug domain"/>
    <property type="match status" value="1"/>
</dbReference>
<evidence type="ECO:0000256" key="4">
    <source>
        <dbReference type="RuleBase" id="RU003357"/>
    </source>
</evidence>
<accession>A0ABS7XEU7</accession>
<feature type="domain" description="TonB-dependent receptor plug" evidence="7">
    <location>
        <begin position="73"/>
        <end position="183"/>
    </location>
</feature>
<gene>
    <name evidence="8" type="ORF">I4W93_019850</name>
</gene>
<dbReference type="InterPro" id="IPR010104">
    <property type="entry name" value="TonB_rcpt_bac"/>
</dbReference>
<dbReference type="Pfam" id="PF00593">
    <property type="entry name" value="TonB_dep_Rec_b-barrel"/>
    <property type="match status" value="1"/>
</dbReference>
<evidence type="ECO:0000313" key="8">
    <source>
        <dbReference type="EMBL" id="MBZ9613851.1"/>
    </source>
</evidence>
<comment type="subcellular location">
    <subcellularLocation>
        <location evidence="1 4">Cell outer membrane</location>
    </subcellularLocation>
</comment>
<dbReference type="RefSeq" id="WP_205313620.1">
    <property type="nucleotide sequence ID" value="NZ_JAERPS020000012.1"/>
</dbReference>
<dbReference type="EMBL" id="JAERPS020000012">
    <property type="protein sequence ID" value="MBZ9613851.1"/>
    <property type="molecule type" value="Genomic_DNA"/>
</dbReference>
<sequence length="1005" mass="109275">MKMVSDKATQRQFTRTLISTFVALHLSSAFAQDSENSSAGVNKDEALTTAEQIEVIEVKAQFSRNLTSALNVKRSASTIVDGISADDIGTLPALDLGEALQAVPGVQLNREGERRESSINLRSLPSGFVLNTANGQTFSNPTRSEKAFGAPTPFGAFDPAIFNGVDVIKTQTAAMQEGGIAGTVNMILPKALSKKDGALAVSVAGRNEELADTIDAEFVVSGSKHLIANKLAISGTLATSEQTFRRDTIKINRYDNIPTNSNFVGANGENYAQWKAASGIPDNAVTKMPGELRQGSELNSGIRTSFSGSLEFKPTDELKFGAQVVYTERDMDENGQQEIDIRPRNSGVKITPTSAPFDTGSVDASGRPIYSVSDISFSNLSYGYTSRVFDLYEQTQAAILDSEWVGDVWDLDAAVTVSKSKNQLNEILYAPRFEPMTGSGNNGITGKLHTGLGNIKDFLVELNNFDNLNLNQNWRVLDTVSSAGVTSLVDNNRVQALITGSYEVIERDANAVEFNAKRAIELGIFRNVQFGYRYSQETQDSDRFRSSPTGLELTGILTNEIRMDPAYASQSAFFGGDAPGIAGAGQGWYALDVRSLNAMLTQTIGNVNPDPVTGEIAARVPYSNLVARGGQQSAGLVYDVTLDTSALYLMSDFGFDVKGMNVEGNIGARYVKSSQDAIAPFYPFGAVDINNPPAKTVSNDYDYLLPSTNLAIDVTEDFKVRFAYNESISRPNIRAATPSTRIDAARPGEVNVTLPGADVDPFSAKSYDISLEWYNREGSAITLALFRKDVSDFFTSVASCDEAILESYGIDLGNITTGSGTCVTDGNDAYNNVDPDYILDGDNVNVSQVRNTDAKIKVQGYELSIQQNLNFLPYPWNGFGGIINYSNTSQDSPLEARIPGISEDTFNVIGYYEQGPFGIRLAYNYRSEYELESVGTFNGEGNKNVKAAGRLDLSAYYKVTDNLTISLKGYNLTNTLYEEYQDTEYQPRATHYDGRTFVLQAGYKF</sequence>
<dbReference type="PANTHER" id="PTHR40980:SF3">
    <property type="entry name" value="TONB-DEPENDENT RECEPTOR-LIKE BETA-BARREL DOMAIN-CONTAINING PROTEIN"/>
    <property type="match status" value="1"/>
</dbReference>
<dbReference type="PANTHER" id="PTHR40980">
    <property type="entry name" value="PLUG DOMAIN-CONTAINING PROTEIN"/>
    <property type="match status" value="1"/>
</dbReference>
<reference evidence="8 9" key="1">
    <citation type="submission" date="2020-12" db="EMBL/GenBank/DDBJ databases">
        <authorList>
            <person name="Ruan W."/>
            <person name="Khan S.A."/>
            <person name="Jeon C.O."/>
        </authorList>
    </citation>
    <scope>NUCLEOTIDE SEQUENCE [LARGE SCALE GENOMIC DNA]</scope>
    <source>
        <strain evidence="8 9">MA-13</strain>
    </source>
</reference>
<feature type="domain" description="TonB-dependent receptor-like beta-barrel" evidence="6">
    <location>
        <begin position="463"/>
        <end position="972"/>
    </location>
</feature>
<proteinExistence type="inferred from homology"/>
<evidence type="ECO:0000256" key="1">
    <source>
        <dbReference type="ARBA" id="ARBA00004442"/>
    </source>
</evidence>
<comment type="similarity">
    <text evidence="4">Belongs to the TonB-dependent receptor family.</text>
</comment>
<comment type="caution">
    <text evidence="8">The sequence shown here is derived from an EMBL/GenBank/DDBJ whole genome shotgun (WGS) entry which is preliminary data.</text>
</comment>
<dbReference type="NCBIfam" id="TIGR01782">
    <property type="entry name" value="TonB-Xanth-Caul"/>
    <property type="match status" value="1"/>
</dbReference>
<keyword evidence="2 4" id="KW-0472">Membrane</keyword>
<dbReference type="SUPFAM" id="SSF56935">
    <property type="entry name" value="Porins"/>
    <property type="match status" value="1"/>
</dbReference>
<protein>
    <submittedName>
        <fullName evidence="8">TonB-dependent receptor</fullName>
    </submittedName>
</protein>
<organism evidence="8 9">
    <name type="scientific">Rheinheimera maricola</name>
    <dbReference type="NCBI Taxonomy" id="2793282"/>
    <lineage>
        <taxon>Bacteria</taxon>
        <taxon>Pseudomonadati</taxon>
        <taxon>Pseudomonadota</taxon>
        <taxon>Gammaproteobacteria</taxon>
        <taxon>Chromatiales</taxon>
        <taxon>Chromatiaceae</taxon>
        <taxon>Rheinheimera</taxon>
    </lineage>
</organism>
<dbReference type="InterPro" id="IPR012910">
    <property type="entry name" value="Plug_dom"/>
</dbReference>
<evidence type="ECO:0000256" key="5">
    <source>
        <dbReference type="SAM" id="SignalP"/>
    </source>
</evidence>
<keyword evidence="8" id="KW-0675">Receptor</keyword>
<evidence type="ECO:0000256" key="3">
    <source>
        <dbReference type="ARBA" id="ARBA00023237"/>
    </source>
</evidence>
<evidence type="ECO:0000256" key="2">
    <source>
        <dbReference type="ARBA" id="ARBA00023136"/>
    </source>
</evidence>
<keyword evidence="9" id="KW-1185">Reference proteome</keyword>
<feature type="signal peptide" evidence="5">
    <location>
        <begin position="1"/>
        <end position="31"/>
    </location>
</feature>
<evidence type="ECO:0000259" key="7">
    <source>
        <dbReference type="Pfam" id="PF07715"/>
    </source>
</evidence>
<dbReference type="Pfam" id="PF07715">
    <property type="entry name" value="Plug"/>
    <property type="match status" value="1"/>
</dbReference>
<keyword evidence="3" id="KW-0998">Cell outer membrane</keyword>
<evidence type="ECO:0000313" key="9">
    <source>
        <dbReference type="Proteomes" id="UP000663814"/>
    </source>
</evidence>